<dbReference type="GO" id="GO:0005783">
    <property type="term" value="C:endoplasmic reticulum"/>
    <property type="evidence" value="ECO:0007669"/>
    <property type="project" value="UniProtKB-ARBA"/>
</dbReference>
<evidence type="ECO:0000313" key="4">
    <source>
        <dbReference type="EMBL" id="KAF3323935.1"/>
    </source>
</evidence>
<dbReference type="SMART" id="SM00271">
    <property type="entry name" value="DnaJ"/>
    <property type="match status" value="1"/>
</dbReference>
<dbReference type="CDD" id="cd06257">
    <property type="entry name" value="DnaJ"/>
    <property type="match status" value="1"/>
</dbReference>
<dbReference type="InterPro" id="IPR001623">
    <property type="entry name" value="DnaJ_domain"/>
</dbReference>
<keyword evidence="2" id="KW-1133">Transmembrane helix</keyword>
<feature type="transmembrane region" description="Helical" evidence="2">
    <location>
        <begin position="21"/>
        <end position="43"/>
    </location>
</feature>
<feature type="region of interest" description="Disordered" evidence="1">
    <location>
        <begin position="106"/>
        <end position="126"/>
    </location>
</feature>
<dbReference type="PRINTS" id="PR00625">
    <property type="entry name" value="JDOMAIN"/>
</dbReference>
<feature type="domain" description="J" evidence="3">
    <location>
        <begin position="166"/>
        <end position="232"/>
    </location>
</feature>
<evidence type="ECO:0000256" key="2">
    <source>
        <dbReference type="SAM" id="Phobius"/>
    </source>
</evidence>
<evidence type="ECO:0000259" key="3">
    <source>
        <dbReference type="PROSITE" id="PS50076"/>
    </source>
</evidence>
<dbReference type="EMBL" id="SWLB01000022">
    <property type="protein sequence ID" value="KAF3323935.1"/>
    <property type="molecule type" value="Genomic_DNA"/>
</dbReference>
<dbReference type="PROSITE" id="PS50076">
    <property type="entry name" value="DNAJ_2"/>
    <property type="match status" value="1"/>
</dbReference>
<sequence length="232" mass="27276">MGRKEKESDHQPWEGRDRGSIPPGFIFLGIFGAVAATAATGQWRKPVDWFYTQLWKSGYYSRFGSGVPGSGWNERARAQYRRRVREMEEDERERVERIRRMQQVFSRERNKHKRGPEQWTEHGTSAGWHQQFQRDDWYYKAQSQNANQGTNYQSASKQNANHAKSHHYAILGLDRYRTDPYSDAEIKSAFRKKALEFHPDHNQNNSGMAEAKFKEVVASYEAIQLERKRRAC</sequence>
<dbReference type="Proteomes" id="UP000623129">
    <property type="component" value="Unassembled WGS sequence"/>
</dbReference>
<dbReference type="Gene3D" id="1.10.287.110">
    <property type="entry name" value="DnaJ domain"/>
    <property type="match status" value="1"/>
</dbReference>
<gene>
    <name evidence="4" type="ORF">FCM35_KLT11402</name>
</gene>
<name>A0A833QBQ5_9POAL</name>
<comment type="caution">
    <text evidence="4">The sequence shown here is derived from an EMBL/GenBank/DDBJ whole genome shotgun (WGS) entry which is preliminary data.</text>
</comment>
<dbReference type="PANTHER" id="PTHR45000:SF6">
    <property type="entry name" value="OS07G0124800 PROTEIN"/>
    <property type="match status" value="1"/>
</dbReference>
<keyword evidence="2" id="KW-0812">Transmembrane</keyword>
<organism evidence="4 5">
    <name type="scientific">Carex littledalei</name>
    <dbReference type="NCBI Taxonomy" id="544730"/>
    <lineage>
        <taxon>Eukaryota</taxon>
        <taxon>Viridiplantae</taxon>
        <taxon>Streptophyta</taxon>
        <taxon>Embryophyta</taxon>
        <taxon>Tracheophyta</taxon>
        <taxon>Spermatophyta</taxon>
        <taxon>Magnoliopsida</taxon>
        <taxon>Liliopsida</taxon>
        <taxon>Poales</taxon>
        <taxon>Cyperaceae</taxon>
        <taxon>Cyperoideae</taxon>
        <taxon>Cariceae</taxon>
        <taxon>Carex</taxon>
        <taxon>Carex subgen. Euthyceras</taxon>
    </lineage>
</organism>
<keyword evidence="2" id="KW-0472">Membrane</keyword>
<evidence type="ECO:0000313" key="5">
    <source>
        <dbReference type="Proteomes" id="UP000623129"/>
    </source>
</evidence>
<dbReference type="AlphaFoldDB" id="A0A833QBQ5"/>
<dbReference type="PANTHER" id="PTHR45000">
    <property type="entry name" value="CHAPERONE DNAJ-DOMAIN SUPERFAMILY PROTEIN"/>
    <property type="match status" value="1"/>
</dbReference>
<dbReference type="SUPFAM" id="SSF46565">
    <property type="entry name" value="Chaperone J-domain"/>
    <property type="match status" value="1"/>
</dbReference>
<keyword evidence="5" id="KW-1185">Reference proteome</keyword>
<accession>A0A833QBQ5</accession>
<reference evidence="4" key="1">
    <citation type="submission" date="2020-01" db="EMBL/GenBank/DDBJ databases">
        <title>Genome sequence of Kobresia littledalei, the first chromosome-level genome in the family Cyperaceae.</title>
        <authorList>
            <person name="Qu G."/>
        </authorList>
    </citation>
    <scope>NUCLEOTIDE SEQUENCE</scope>
    <source>
        <strain evidence="4">C.B.Clarke</strain>
        <tissue evidence="4">Leaf</tissue>
    </source>
</reference>
<dbReference type="InterPro" id="IPR036869">
    <property type="entry name" value="J_dom_sf"/>
</dbReference>
<dbReference type="Pfam" id="PF00226">
    <property type="entry name" value="DnaJ"/>
    <property type="match status" value="1"/>
</dbReference>
<proteinExistence type="predicted"/>
<protein>
    <submittedName>
        <fullName evidence="4">Chaperone protein DnaJ</fullName>
    </submittedName>
</protein>
<dbReference type="OrthoDB" id="10250354at2759"/>
<evidence type="ECO:0000256" key="1">
    <source>
        <dbReference type="SAM" id="MobiDB-lite"/>
    </source>
</evidence>